<keyword evidence="4" id="KW-1133">Transmembrane helix</keyword>
<keyword evidence="6" id="KW-1185">Reference proteome</keyword>
<dbReference type="PANTHER" id="PTHR37042:SF4">
    <property type="entry name" value="OUTER MEMBRANE PROTEIN RV1973"/>
    <property type="match status" value="1"/>
</dbReference>
<evidence type="ECO:0008006" key="7">
    <source>
        <dbReference type="Google" id="ProtNLM"/>
    </source>
</evidence>
<evidence type="ECO:0000256" key="2">
    <source>
        <dbReference type="ARBA" id="ARBA00023136"/>
    </source>
</evidence>
<keyword evidence="4" id="KW-0812">Transmembrane</keyword>
<evidence type="ECO:0000256" key="1">
    <source>
        <dbReference type="ARBA" id="ARBA00004370"/>
    </source>
</evidence>
<feature type="region of interest" description="Disordered" evidence="3">
    <location>
        <begin position="1"/>
        <end position="59"/>
    </location>
</feature>
<dbReference type="STRING" id="1841859.GCA_900157385_04315"/>
<evidence type="ECO:0000256" key="4">
    <source>
        <dbReference type="SAM" id="Phobius"/>
    </source>
</evidence>
<protein>
    <recommendedName>
        <fullName evidence="7">Twin-arginine translocation pathway signal</fullName>
    </recommendedName>
</protein>
<dbReference type="EMBL" id="FTRV01000015">
    <property type="protein sequence ID" value="SPM30805.1"/>
    <property type="molecule type" value="Genomic_DNA"/>
</dbReference>
<name>A0A2U3NHB3_9MYCO</name>
<evidence type="ECO:0000313" key="5">
    <source>
        <dbReference type="EMBL" id="SPM30805.1"/>
    </source>
</evidence>
<dbReference type="PANTHER" id="PTHR37042">
    <property type="entry name" value="OUTER MEMBRANE PROTEIN RV1973"/>
    <property type="match status" value="1"/>
</dbReference>
<dbReference type="Proteomes" id="UP000241595">
    <property type="component" value="Unassembled WGS sequence"/>
</dbReference>
<organism evidence="5 6">
    <name type="scientific">Mycobacterium terramassiliense</name>
    <dbReference type="NCBI Taxonomy" id="1841859"/>
    <lineage>
        <taxon>Bacteria</taxon>
        <taxon>Bacillati</taxon>
        <taxon>Actinomycetota</taxon>
        <taxon>Actinomycetes</taxon>
        <taxon>Mycobacteriales</taxon>
        <taxon>Mycobacteriaceae</taxon>
        <taxon>Mycobacterium</taxon>
    </lineage>
</organism>
<feature type="compositionally biased region" description="Polar residues" evidence="3">
    <location>
        <begin position="1"/>
        <end position="10"/>
    </location>
</feature>
<comment type="subcellular location">
    <subcellularLocation>
        <location evidence="1">Membrane</location>
    </subcellularLocation>
</comment>
<evidence type="ECO:0000256" key="3">
    <source>
        <dbReference type="SAM" id="MobiDB-lite"/>
    </source>
</evidence>
<dbReference type="GO" id="GO:0016020">
    <property type="term" value="C:membrane"/>
    <property type="evidence" value="ECO:0007669"/>
    <property type="project" value="UniProtKB-SubCell"/>
</dbReference>
<keyword evidence="2 4" id="KW-0472">Membrane</keyword>
<feature type="transmembrane region" description="Helical" evidence="4">
    <location>
        <begin position="81"/>
        <end position="103"/>
    </location>
</feature>
<reference evidence="5 6" key="1">
    <citation type="submission" date="2017-01" db="EMBL/GenBank/DDBJ databases">
        <authorList>
            <consortium name="Urmite Genomes"/>
        </authorList>
    </citation>
    <scope>NUCLEOTIDE SEQUENCE [LARGE SCALE GENOMIC DNA]</scope>
    <source>
        <strain evidence="5 6">AB308</strain>
    </source>
</reference>
<dbReference type="AlphaFoldDB" id="A0A2U3NHB3"/>
<gene>
    <name evidence="5" type="ORF">MTAB308_4314</name>
</gene>
<evidence type="ECO:0000313" key="6">
    <source>
        <dbReference type="Proteomes" id="UP000241595"/>
    </source>
</evidence>
<accession>A0A2U3NHB3</accession>
<proteinExistence type="predicted"/>
<sequence>VTADKTSAQKTAEVEETAQGAEAAEGAEVEATVDAETPADADSAEDVDSVEDIDSVDYDDKEPGRLKRFAARAKKRSSGRVVPAVLAVLVVASLALLGLLYWFSYRPDRATDAGAAKAAISAASEGTVAVLSYSPDTLDRDFSSAKSHLTGDFLSYYDQFTQQIVAPAAKQKAVKTTAVVLRAAVSELHPDSAVVLLFVNQSTQSKDRPEPTFTNSSVSVTLTKANGRWLISSFNPV</sequence>
<feature type="compositionally biased region" description="Acidic residues" evidence="3">
    <location>
        <begin position="25"/>
        <end position="59"/>
    </location>
</feature>
<feature type="non-terminal residue" evidence="5">
    <location>
        <position position="1"/>
    </location>
</feature>